<feature type="compositionally biased region" description="Low complexity" evidence="5">
    <location>
        <begin position="434"/>
        <end position="449"/>
    </location>
</feature>
<keyword evidence="4" id="KW-0539">Nucleus</keyword>
<name>A0A0C9ZUI1_9AGAM</name>
<evidence type="ECO:0000256" key="4">
    <source>
        <dbReference type="ARBA" id="ARBA00023242"/>
    </source>
</evidence>
<dbReference type="InterPro" id="IPR037818">
    <property type="entry name" value="TAF8"/>
</dbReference>
<sequence length="508" mass="54421">MSTSTSQVAASAVVDSVVIKILHAHSFARTSSQALSVLSNILARYLVLVASACGQYAELAGRSRPSASDVVACLNELGTDVDELSGYCSNEGVDLSRYAASSVKRLDDLAEFKSYLLEGIPPPQTYPPLSPRPSRPPSRSSSVEYDDDDDVHVYEPVLLRSPTPEEFGYGLNFLPPLPGAPEPRPASPPPAPEQVKLERPRSPLPQHIASTAGADYTTQIPYADSVLAAAPPWHLPNPPSSFLSSSSSKSQAAAAAAAARFPTPSPQQALLSAYHHILTHPVDQVAPPNPAKHKVAMSLLAQIQSNTRWDAPTTLYGNIVPCPPRVTSISPSYPVALSTLEDIRAGKEVDEKKSMLPPAPPRHVFSSERPVYLASQQGSRLPELARQVLPGSVQARTTRLTHPPVLQRGSQKLIYGPGISAPWNSSLAGGGPTGQQQQQPQKQQPQPSKGGEDSLANGRETPSFTLPDAQMFATWDYEVKRYQDPLSRRGRVVGAPFPQKRASGMTSG</sequence>
<feature type="region of interest" description="Disordered" evidence="5">
    <location>
        <begin position="483"/>
        <end position="508"/>
    </location>
</feature>
<evidence type="ECO:0000313" key="7">
    <source>
        <dbReference type="EMBL" id="KIK23338.1"/>
    </source>
</evidence>
<dbReference type="SMART" id="SM00576">
    <property type="entry name" value="BTP"/>
    <property type="match status" value="1"/>
</dbReference>
<gene>
    <name evidence="7" type="ORF">PISMIDRAFT_679460</name>
</gene>
<dbReference type="EMBL" id="KN833727">
    <property type="protein sequence ID" value="KIK23338.1"/>
    <property type="molecule type" value="Genomic_DNA"/>
</dbReference>
<dbReference type="PANTHER" id="PTHR46338:SF1">
    <property type="entry name" value="TRANSCRIPTION INITIATION FACTOR TFIID SUBUNIT 8"/>
    <property type="match status" value="1"/>
</dbReference>
<dbReference type="AlphaFoldDB" id="A0A0C9ZUI1"/>
<evidence type="ECO:0000256" key="3">
    <source>
        <dbReference type="ARBA" id="ARBA00023163"/>
    </source>
</evidence>
<dbReference type="InterPro" id="IPR009072">
    <property type="entry name" value="Histone-fold"/>
</dbReference>
<dbReference type="OrthoDB" id="436852at2759"/>
<evidence type="ECO:0000313" key="8">
    <source>
        <dbReference type="Proteomes" id="UP000054018"/>
    </source>
</evidence>
<accession>A0A0C9ZUI1</accession>
<feature type="compositionally biased region" description="Pro residues" evidence="5">
    <location>
        <begin position="175"/>
        <end position="192"/>
    </location>
</feature>
<feature type="compositionally biased region" description="Pro residues" evidence="5">
    <location>
        <begin position="121"/>
        <end position="136"/>
    </location>
</feature>
<feature type="region of interest" description="Disordered" evidence="5">
    <location>
        <begin position="121"/>
        <end position="149"/>
    </location>
</feature>
<feature type="domain" description="Bromodomain associated" evidence="6">
    <location>
        <begin position="7"/>
        <end position="83"/>
    </location>
</feature>
<evidence type="ECO:0000256" key="1">
    <source>
        <dbReference type="ARBA" id="ARBA00004123"/>
    </source>
</evidence>
<dbReference type="Pfam" id="PF07524">
    <property type="entry name" value="Bromo_TP"/>
    <property type="match status" value="1"/>
</dbReference>
<protein>
    <recommendedName>
        <fullName evidence="6">Bromodomain associated domain-containing protein</fullName>
    </recommendedName>
</protein>
<dbReference type="InterPro" id="IPR006565">
    <property type="entry name" value="BTP"/>
</dbReference>
<keyword evidence="2" id="KW-0805">Transcription regulation</keyword>
<keyword evidence="8" id="KW-1185">Reference proteome</keyword>
<dbReference type="PANTHER" id="PTHR46338">
    <property type="entry name" value="TRANSCRIPTION INITIATION FACTOR TFIID SUBUNIT 8"/>
    <property type="match status" value="1"/>
</dbReference>
<feature type="region of interest" description="Disordered" evidence="5">
    <location>
        <begin position="170"/>
        <end position="199"/>
    </location>
</feature>
<dbReference type="HOGENOM" id="CLU_020640_0_0_1"/>
<dbReference type="CDD" id="cd00076">
    <property type="entry name" value="HFD_SF"/>
    <property type="match status" value="1"/>
</dbReference>
<comment type="subcellular location">
    <subcellularLocation>
        <location evidence="1">Nucleus</location>
    </subcellularLocation>
</comment>
<dbReference type="Proteomes" id="UP000054018">
    <property type="component" value="Unassembled WGS sequence"/>
</dbReference>
<evidence type="ECO:0000256" key="5">
    <source>
        <dbReference type="SAM" id="MobiDB-lite"/>
    </source>
</evidence>
<dbReference type="STRING" id="765257.A0A0C9ZUI1"/>
<reference evidence="8" key="2">
    <citation type="submission" date="2015-01" db="EMBL/GenBank/DDBJ databases">
        <title>Evolutionary Origins and Diversification of the Mycorrhizal Mutualists.</title>
        <authorList>
            <consortium name="DOE Joint Genome Institute"/>
            <consortium name="Mycorrhizal Genomics Consortium"/>
            <person name="Kohler A."/>
            <person name="Kuo A."/>
            <person name="Nagy L.G."/>
            <person name="Floudas D."/>
            <person name="Copeland A."/>
            <person name="Barry K.W."/>
            <person name="Cichocki N."/>
            <person name="Veneault-Fourrey C."/>
            <person name="LaButti K."/>
            <person name="Lindquist E.A."/>
            <person name="Lipzen A."/>
            <person name="Lundell T."/>
            <person name="Morin E."/>
            <person name="Murat C."/>
            <person name="Riley R."/>
            <person name="Ohm R."/>
            <person name="Sun H."/>
            <person name="Tunlid A."/>
            <person name="Henrissat B."/>
            <person name="Grigoriev I.V."/>
            <person name="Hibbett D.S."/>
            <person name="Martin F."/>
        </authorList>
    </citation>
    <scope>NUCLEOTIDE SEQUENCE [LARGE SCALE GENOMIC DNA]</scope>
    <source>
        <strain evidence="8">441</strain>
    </source>
</reference>
<keyword evidence="3" id="KW-0804">Transcription</keyword>
<evidence type="ECO:0000256" key="2">
    <source>
        <dbReference type="ARBA" id="ARBA00023015"/>
    </source>
</evidence>
<proteinExistence type="predicted"/>
<organism evidence="7 8">
    <name type="scientific">Pisolithus microcarpus 441</name>
    <dbReference type="NCBI Taxonomy" id="765257"/>
    <lineage>
        <taxon>Eukaryota</taxon>
        <taxon>Fungi</taxon>
        <taxon>Dikarya</taxon>
        <taxon>Basidiomycota</taxon>
        <taxon>Agaricomycotina</taxon>
        <taxon>Agaricomycetes</taxon>
        <taxon>Agaricomycetidae</taxon>
        <taxon>Boletales</taxon>
        <taxon>Sclerodermatineae</taxon>
        <taxon>Pisolithaceae</taxon>
        <taxon>Pisolithus</taxon>
    </lineage>
</organism>
<feature type="region of interest" description="Disordered" evidence="5">
    <location>
        <begin position="420"/>
        <end position="469"/>
    </location>
</feature>
<evidence type="ECO:0000259" key="6">
    <source>
        <dbReference type="SMART" id="SM00576"/>
    </source>
</evidence>
<reference evidence="7 8" key="1">
    <citation type="submission" date="2014-04" db="EMBL/GenBank/DDBJ databases">
        <authorList>
            <consortium name="DOE Joint Genome Institute"/>
            <person name="Kuo A."/>
            <person name="Kohler A."/>
            <person name="Costa M.D."/>
            <person name="Nagy L.G."/>
            <person name="Floudas D."/>
            <person name="Copeland A."/>
            <person name="Barry K.W."/>
            <person name="Cichocki N."/>
            <person name="Veneault-Fourrey C."/>
            <person name="LaButti K."/>
            <person name="Lindquist E.A."/>
            <person name="Lipzen A."/>
            <person name="Lundell T."/>
            <person name="Morin E."/>
            <person name="Murat C."/>
            <person name="Sun H."/>
            <person name="Tunlid A."/>
            <person name="Henrissat B."/>
            <person name="Grigoriev I.V."/>
            <person name="Hibbett D.S."/>
            <person name="Martin F."/>
            <person name="Nordberg H.P."/>
            <person name="Cantor M.N."/>
            <person name="Hua S.X."/>
        </authorList>
    </citation>
    <scope>NUCLEOTIDE SEQUENCE [LARGE SCALE GENOMIC DNA]</scope>
    <source>
        <strain evidence="7 8">441</strain>
    </source>
</reference>
<dbReference type="GO" id="GO:0046982">
    <property type="term" value="F:protein heterodimerization activity"/>
    <property type="evidence" value="ECO:0007669"/>
    <property type="project" value="InterPro"/>
</dbReference>
<dbReference type="GO" id="GO:0005669">
    <property type="term" value="C:transcription factor TFIID complex"/>
    <property type="evidence" value="ECO:0007669"/>
    <property type="project" value="InterPro"/>
</dbReference>
<dbReference type="Gene3D" id="1.10.20.10">
    <property type="entry name" value="Histone, subunit A"/>
    <property type="match status" value="1"/>
</dbReference>